<keyword evidence="4" id="KW-1185">Reference proteome</keyword>
<accession>A0A9N9U5T8</accession>
<comment type="similarity">
    <text evidence="1">Belongs to the cycloisomerase 2 family.</text>
</comment>
<sequence length="399" mass="42555">MLSRCFLAAGFAALAYAANPTRLYVASYAGTVSTVELNSAGQLEVTSTATECALTPSWLTLDQRKKLLYCTDRDLTSGNGTLNTFKTSSDGRLEHLSRVPTIPGTVSSVTYGKDANGLAIAAYQTSTFQTFDVSNPKAPKFQQAWTYTLEKPGPVLPNQEAPHPHQTVLDPTGKYVLVPDLGADIVRLFAVDSKSLLLKPLDPLVTLPPGTGPRHAAFHVTKDKKTLLYIVGELANTVATYEVTYPKGQSPQAKLLQSISTFGEGNSAPSGTSASEVQVTDADIAQDDGRFVVVSSRGDKTFTLPNFDPTNSTEIASDSIMTFGIDSHTGTLDLLQVFPSGGRVPRHFEINNVGTLVAVGLQSDARVVLIDRDAKTGSLKGFKANITIPGEIVAAIFDE</sequence>
<dbReference type="EMBL" id="CABFNO020001323">
    <property type="protein sequence ID" value="CAG9981054.1"/>
    <property type="molecule type" value="Genomic_DNA"/>
</dbReference>
<keyword evidence="2" id="KW-0732">Signal</keyword>
<dbReference type="PANTHER" id="PTHR30344:SF1">
    <property type="entry name" value="6-PHOSPHOGLUCONOLACTONASE"/>
    <property type="match status" value="1"/>
</dbReference>
<dbReference type="InterPro" id="IPR015943">
    <property type="entry name" value="WD40/YVTN_repeat-like_dom_sf"/>
</dbReference>
<gene>
    <name evidence="3" type="ORF">CBYS24578_00008062</name>
</gene>
<dbReference type="Pfam" id="PF10282">
    <property type="entry name" value="Lactonase"/>
    <property type="match status" value="1"/>
</dbReference>
<feature type="signal peptide" evidence="2">
    <location>
        <begin position="1"/>
        <end position="17"/>
    </location>
</feature>
<name>A0A9N9U5T8_9HYPO</name>
<dbReference type="InterPro" id="IPR011048">
    <property type="entry name" value="Haem_d1_sf"/>
</dbReference>
<comment type="caution">
    <text evidence="3">The sequence shown here is derived from an EMBL/GenBank/DDBJ whole genome shotgun (WGS) entry which is preliminary data.</text>
</comment>
<feature type="chain" id="PRO_5040170595" description="6-phosphogluconolactonase" evidence="2">
    <location>
        <begin position="18"/>
        <end position="399"/>
    </location>
</feature>
<evidence type="ECO:0000256" key="2">
    <source>
        <dbReference type="SAM" id="SignalP"/>
    </source>
</evidence>
<protein>
    <recommendedName>
        <fullName evidence="5">6-phosphogluconolactonase</fullName>
    </recommendedName>
</protein>
<reference evidence="3" key="1">
    <citation type="submission" date="2021-10" db="EMBL/GenBank/DDBJ databases">
        <authorList>
            <person name="Piombo E."/>
        </authorList>
    </citation>
    <scope>NUCLEOTIDE SEQUENCE</scope>
</reference>
<evidence type="ECO:0000313" key="4">
    <source>
        <dbReference type="Proteomes" id="UP000754883"/>
    </source>
</evidence>
<dbReference type="Gene3D" id="2.130.10.10">
    <property type="entry name" value="YVTN repeat-like/Quinoprotein amine dehydrogenase"/>
    <property type="match status" value="1"/>
</dbReference>
<dbReference type="InterPro" id="IPR019405">
    <property type="entry name" value="Lactonase_7-beta_prop"/>
</dbReference>
<evidence type="ECO:0000256" key="1">
    <source>
        <dbReference type="ARBA" id="ARBA00005564"/>
    </source>
</evidence>
<organism evidence="3 4">
    <name type="scientific">Clonostachys byssicola</name>
    <dbReference type="NCBI Taxonomy" id="160290"/>
    <lineage>
        <taxon>Eukaryota</taxon>
        <taxon>Fungi</taxon>
        <taxon>Dikarya</taxon>
        <taxon>Ascomycota</taxon>
        <taxon>Pezizomycotina</taxon>
        <taxon>Sordariomycetes</taxon>
        <taxon>Hypocreomycetidae</taxon>
        <taxon>Hypocreales</taxon>
        <taxon>Bionectriaceae</taxon>
        <taxon>Clonostachys</taxon>
    </lineage>
</organism>
<dbReference type="PANTHER" id="PTHR30344">
    <property type="entry name" value="6-PHOSPHOGLUCONOLACTONASE-RELATED"/>
    <property type="match status" value="1"/>
</dbReference>
<dbReference type="InterPro" id="IPR050282">
    <property type="entry name" value="Cycloisomerase_2"/>
</dbReference>
<dbReference type="SUPFAM" id="SSF51004">
    <property type="entry name" value="C-terminal (heme d1) domain of cytochrome cd1-nitrite reductase"/>
    <property type="match status" value="1"/>
</dbReference>
<evidence type="ECO:0000313" key="3">
    <source>
        <dbReference type="EMBL" id="CAG9981054.1"/>
    </source>
</evidence>
<dbReference type="OrthoDB" id="9972196at2759"/>
<dbReference type="AlphaFoldDB" id="A0A9N9U5T8"/>
<dbReference type="GO" id="GO:0017057">
    <property type="term" value="F:6-phosphogluconolactonase activity"/>
    <property type="evidence" value="ECO:0007669"/>
    <property type="project" value="TreeGrafter"/>
</dbReference>
<dbReference type="Proteomes" id="UP000754883">
    <property type="component" value="Unassembled WGS sequence"/>
</dbReference>
<evidence type="ECO:0008006" key="5">
    <source>
        <dbReference type="Google" id="ProtNLM"/>
    </source>
</evidence>
<proteinExistence type="inferred from homology"/>